<sequence>MRERSAGSDGVLVEAVGGVALGAVGITRPLVQIIGPALACDFLRLVTGVAVGLILRGPCQVVSEAGKCTLGAVGIAGGSTVTQRYCGTTAEVIPGVGGQVDRAGFLDRGRTVERVIGAGDVERSLRPGEPGAVACRIILVGERLAAGSGAGQPSSIVIDIADGIAGFVGSRRAAEQVVGVGDIVRSGRIMLDHYTASIPIFSELAPPCLNIPS</sequence>
<dbReference type="AlphaFoldDB" id="A0A1I7F0I6"/>
<gene>
    <name evidence="1" type="ORF">SAMN05216339_101213</name>
</gene>
<reference evidence="1 2" key="1">
    <citation type="submission" date="2016-10" db="EMBL/GenBank/DDBJ databases">
        <authorList>
            <person name="de Groot N.N."/>
        </authorList>
    </citation>
    <scope>NUCLEOTIDE SEQUENCE [LARGE SCALE GENOMIC DNA]</scope>
    <source>
        <strain evidence="1 2">Nm24</strain>
    </source>
</reference>
<organism evidence="1 2">
    <name type="scientific">Nitrosomonas eutropha</name>
    <dbReference type="NCBI Taxonomy" id="916"/>
    <lineage>
        <taxon>Bacteria</taxon>
        <taxon>Pseudomonadati</taxon>
        <taxon>Pseudomonadota</taxon>
        <taxon>Betaproteobacteria</taxon>
        <taxon>Nitrosomonadales</taxon>
        <taxon>Nitrosomonadaceae</taxon>
        <taxon>Nitrosomonas</taxon>
    </lineage>
</organism>
<accession>A0A1I7F0I6</accession>
<dbReference type="Proteomes" id="UP000183926">
    <property type="component" value="Unassembled WGS sequence"/>
</dbReference>
<name>A0A1I7F0I6_9PROT</name>
<evidence type="ECO:0000313" key="1">
    <source>
        <dbReference type="EMBL" id="SFU29733.1"/>
    </source>
</evidence>
<dbReference type="EMBL" id="FPBL01000001">
    <property type="protein sequence ID" value="SFU29733.1"/>
    <property type="molecule type" value="Genomic_DNA"/>
</dbReference>
<proteinExistence type="predicted"/>
<protein>
    <submittedName>
        <fullName evidence="1">Uncharacterized protein</fullName>
    </submittedName>
</protein>
<evidence type="ECO:0000313" key="2">
    <source>
        <dbReference type="Proteomes" id="UP000183926"/>
    </source>
</evidence>